<dbReference type="GO" id="GO:0008168">
    <property type="term" value="F:methyltransferase activity"/>
    <property type="evidence" value="ECO:0007669"/>
    <property type="project" value="UniProtKB-KW"/>
</dbReference>
<dbReference type="PANTHER" id="PTHR43464:SF19">
    <property type="entry name" value="UBIQUINONE BIOSYNTHESIS O-METHYLTRANSFERASE, MITOCHONDRIAL"/>
    <property type="match status" value="1"/>
</dbReference>
<organism evidence="5">
    <name type="scientific">Desulfomonile tiedjei</name>
    <dbReference type="NCBI Taxonomy" id="2358"/>
    <lineage>
        <taxon>Bacteria</taxon>
        <taxon>Pseudomonadati</taxon>
        <taxon>Thermodesulfobacteriota</taxon>
        <taxon>Desulfomonilia</taxon>
        <taxon>Desulfomonilales</taxon>
        <taxon>Desulfomonilaceae</taxon>
        <taxon>Desulfomonile</taxon>
    </lineage>
</organism>
<dbReference type="PANTHER" id="PTHR43464">
    <property type="entry name" value="METHYLTRANSFERASE"/>
    <property type="match status" value="1"/>
</dbReference>
<sequence length="295" mass="33780">MTDHSTLSEQKLFSFGTNWQKFLKAYDPERLDNAARSLADFLGERELIGKSFLDIGCGSGLFSYAAYSLGAAPIVSFDIDPYSVACCRQLRALAQDPPHWNVLQGSILDKQFLRELGAYDIVYSWGVLHHTGKMWEAMENAMSLVAPGGYFYIAIYNKIVGRDGGVSWIHRFWLTIKKMYNRYPRMGRYLFEPIAMAAYVAMLLLMRRNPYTYIRDYKSHRGMSWRTDATDWLGGYPYEFATVDEVFSFVRSSDPSFQLVNIITTCGRGLNWYLFKKTASEPQGSTDRPMHAKIS</sequence>
<keyword evidence="4" id="KW-1133">Transmembrane helix</keyword>
<dbReference type="GO" id="GO:0032259">
    <property type="term" value="P:methylation"/>
    <property type="evidence" value="ECO:0007669"/>
    <property type="project" value="UniProtKB-KW"/>
</dbReference>
<proteinExistence type="predicted"/>
<evidence type="ECO:0000256" key="4">
    <source>
        <dbReference type="SAM" id="Phobius"/>
    </source>
</evidence>
<dbReference type="InterPro" id="IPR029063">
    <property type="entry name" value="SAM-dependent_MTases_sf"/>
</dbReference>
<keyword evidence="4" id="KW-0812">Transmembrane</keyword>
<evidence type="ECO:0000313" key="5">
    <source>
        <dbReference type="EMBL" id="HGH62268.1"/>
    </source>
</evidence>
<dbReference type="EMBL" id="DTGT01000435">
    <property type="protein sequence ID" value="HGH62268.1"/>
    <property type="molecule type" value="Genomic_DNA"/>
</dbReference>
<keyword evidence="3" id="KW-0949">S-adenosyl-L-methionine</keyword>
<keyword evidence="1 5" id="KW-0489">Methyltransferase</keyword>
<gene>
    <name evidence="5" type="ORF">ENV54_13340</name>
</gene>
<name>A0A7C4ATF8_9BACT</name>
<keyword evidence="2 5" id="KW-0808">Transferase</keyword>
<dbReference type="Gene3D" id="3.40.50.150">
    <property type="entry name" value="Vaccinia Virus protein VP39"/>
    <property type="match status" value="1"/>
</dbReference>
<dbReference type="Pfam" id="PF13489">
    <property type="entry name" value="Methyltransf_23"/>
    <property type="match status" value="1"/>
</dbReference>
<feature type="transmembrane region" description="Helical" evidence="4">
    <location>
        <begin position="189"/>
        <end position="206"/>
    </location>
</feature>
<evidence type="ECO:0000256" key="1">
    <source>
        <dbReference type="ARBA" id="ARBA00022603"/>
    </source>
</evidence>
<dbReference type="CDD" id="cd02440">
    <property type="entry name" value="AdoMet_MTases"/>
    <property type="match status" value="1"/>
</dbReference>
<accession>A0A7C4ATF8</accession>
<dbReference type="AlphaFoldDB" id="A0A7C4ATF8"/>
<dbReference type="SUPFAM" id="SSF53335">
    <property type="entry name" value="S-adenosyl-L-methionine-dependent methyltransferases"/>
    <property type="match status" value="1"/>
</dbReference>
<protein>
    <submittedName>
        <fullName evidence="5">Class I SAM-dependent methyltransferase</fullName>
    </submittedName>
</protein>
<reference evidence="5" key="1">
    <citation type="journal article" date="2020" name="mSystems">
        <title>Genome- and Community-Level Interaction Insights into Carbon Utilization and Element Cycling Functions of Hydrothermarchaeota in Hydrothermal Sediment.</title>
        <authorList>
            <person name="Zhou Z."/>
            <person name="Liu Y."/>
            <person name="Xu W."/>
            <person name="Pan J."/>
            <person name="Luo Z.H."/>
            <person name="Li M."/>
        </authorList>
    </citation>
    <scope>NUCLEOTIDE SEQUENCE [LARGE SCALE GENOMIC DNA]</scope>
    <source>
        <strain evidence="5">SpSt-769</strain>
    </source>
</reference>
<comment type="caution">
    <text evidence="5">The sequence shown here is derived from an EMBL/GenBank/DDBJ whole genome shotgun (WGS) entry which is preliminary data.</text>
</comment>
<evidence type="ECO:0000256" key="2">
    <source>
        <dbReference type="ARBA" id="ARBA00022679"/>
    </source>
</evidence>
<keyword evidence="4" id="KW-0472">Membrane</keyword>
<evidence type="ECO:0000256" key="3">
    <source>
        <dbReference type="ARBA" id="ARBA00022691"/>
    </source>
</evidence>